<dbReference type="Pfam" id="PF01037">
    <property type="entry name" value="AsnC_trans_reg"/>
    <property type="match status" value="1"/>
</dbReference>
<dbReference type="PANTHER" id="PTHR30154:SF34">
    <property type="entry name" value="TRANSCRIPTIONAL REGULATOR AZLB"/>
    <property type="match status" value="1"/>
</dbReference>
<gene>
    <name evidence="5" type="ORF">GCM10017044_00640</name>
</gene>
<dbReference type="EMBL" id="BNCI01000001">
    <property type="protein sequence ID" value="GHF10829.1"/>
    <property type="molecule type" value="Genomic_DNA"/>
</dbReference>
<evidence type="ECO:0000313" key="6">
    <source>
        <dbReference type="Proteomes" id="UP000630923"/>
    </source>
</evidence>
<dbReference type="InterPro" id="IPR036390">
    <property type="entry name" value="WH_DNA-bd_sf"/>
</dbReference>
<dbReference type="Gene3D" id="3.30.70.920">
    <property type="match status" value="1"/>
</dbReference>
<dbReference type="GO" id="GO:0005829">
    <property type="term" value="C:cytosol"/>
    <property type="evidence" value="ECO:0007669"/>
    <property type="project" value="TreeGrafter"/>
</dbReference>
<reference evidence="5" key="1">
    <citation type="journal article" date="2014" name="Int. J. Syst. Evol. Microbiol.">
        <title>Complete genome sequence of Corynebacterium casei LMG S-19264T (=DSM 44701T), isolated from a smear-ripened cheese.</title>
        <authorList>
            <consortium name="US DOE Joint Genome Institute (JGI-PGF)"/>
            <person name="Walter F."/>
            <person name="Albersmeier A."/>
            <person name="Kalinowski J."/>
            <person name="Ruckert C."/>
        </authorList>
    </citation>
    <scope>NUCLEOTIDE SEQUENCE</scope>
    <source>
        <strain evidence="5">KCTC 42590</strain>
    </source>
</reference>
<dbReference type="InterPro" id="IPR019885">
    <property type="entry name" value="Tscrpt_reg_HTH_AsnC-type_CS"/>
</dbReference>
<evidence type="ECO:0000256" key="3">
    <source>
        <dbReference type="ARBA" id="ARBA00023163"/>
    </source>
</evidence>
<evidence type="ECO:0000256" key="1">
    <source>
        <dbReference type="ARBA" id="ARBA00023015"/>
    </source>
</evidence>
<organism evidence="5 6">
    <name type="scientific">Kordiimonas sediminis</name>
    <dbReference type="NCBI Taxonomy" id="1735581"/>
    <lineage>
        <taxon>Bacteria</taxon>
        <taxon>Pseudomonadati</taxon>
        <taxon>Pseudomonadota</taxon>
        <taxon>Alphaproteobacteria</taxon>
        <taxon>Kordiimonadales</taxon>
        <taxon>Kordiimonadaceae</taxon>
        <taxon>Kordiimonas</taxon>
    </lineage>
</organism>
<dbReference type="SUPFAM" id="SSF46785">
    <property type="entry name" value="Winged helix' DNA-binding domain"/>
    <property type="match status" value="1"/>
</dbReference>
<dbReference type="InterPro" id="IPR011008">
    <property type="entry name" value="Dimeric_a/b-barrel"/>
</dbReference>
<evidence type="ECO:0000256" key="2">
    <source>
        <dbReference type="ARBA" id="ARBA00023125"/>
    </source>
</evidence>
<accession>A0A919AJ90</accession>
<keyword evidence="2" id="KW-0238">DNA-binding</keyword>
<dbReference type="GO" id="GO:0043200">
    <property type="term" value="P:response to amino acid"/>
    <property type="evidence" value="ECO:0007669"/>
    <property type="project" value="TreeGrafter"/>
</dbReference>
<comment type="caution">
    <text evidence="5">The sequence shown here is derived from an EMBL/GenBank/DDBJ whole genome shotgun (WGS) entry which is preliminary data.</text>
</comment>
<dbReference type="RefSeq" id="WP_191249571.1">
    <property type="nucleotide sequence ID" value="NZ_BNCI01000001.1"/>
</dbReference>
<evidence type="ECO:0000259" key="4">
    <source>
        <dbReference type="PROSITE" id="PS50956"/>
    </source>
</evidence>
<dbReference type="InterPro" id="IPR036388">
    <property type="entry name" value="WH-like_DNA-bd_sf"/>
</dbReference>
<dbReference type="PROSITE" id="PS00519">
    <property type="entry name" value="HTH_ASNC_1"/>
    <property type="match status" value="1"/>
</dbReference>
<dbReference type="GO" id="GO:0043565">
    <property type="term" value="F:sequence-specific DNA binding"/>
    <property type="evidence" value="ECO:0007669"/>
    <property type="project" value="InterPro"/>
</dbReference>
<dbReference type="PROSITE" id="PS50956">
    <property type="entry name" value="HTH_ASNC_2"/>
    <property type="match status" value="1"/>
</dbReference>
<dbReference type="SUPFAM" id="SSF54909">
    <property type="entry name" value="Dimeric alpha+beta barrel"/>
    <property type="match status" value="1"/>
</dbReference>
<keyword evidence="3" id="KW-0804">Transcription</keyword>
<dbReference type="PANTHER" id="PTHR30154">
    <property type="entry name" value="LEUCINE-RESPONSIVE REGULATORY PROTEIN"/>
    <property type="match status" value="1"/>
</dbReference>
<dbReference type="PRINTS" id="PR00033">
    <property type="entry name" value="HTHASNC"/>
</dbReference>
<dbReference type="Gene3D" id="1.10.10.10">
    <property type="entry name" value="Winged helix-like DNA-binding domain superfamily/Winged helix DNA-binding domain"/>
    <property type="match status" value="1"/>
</dbReference>
<dbReference type="Proteomes" id="UP000630923">
    <property type="component" value="Unassembled WGS sequence"/>
</dbReference>
<dbReference type="Pfam" id="PF13412">
    <property type="entry name" value="HTH_24"/>
    <property type="match status" value="1"/>
</dbReference>
<name>A0A919AJ90_9PROT</name>
<dbReference type="AlphaFoldDB" id="A0A919AJ90"/>
<sequence>MQIDDVDKAILDCLIEDAKISHQQIGEKVNSSQASVWRRIKALEAAGIIEGYTVRVSDEKMGFELTAFALVNLNRHSKDNVGKFETVIKQSKAVLECHSITGQADYLLKIHARNIRDYELFLNAELFSAPGVEHVHTSISLRQVKR</sequence>
<protein>
    <submittedName>
        <fullName evidence="5">AsnC family transcriptional regulator</fullName>
    </submittedName>
</protein>
<feature type="domain" description="HTH asnC-type" evidence="4">
    <location>
        <begin position="3"/>
        <end position="64"/>
    </location>
</feature>
<keyword evidence="6" id="KW-1185">Reference proteome</keyword>
<dbReference type="InterPro" id="IPR019888">
    <property type="entry name" value="Tscrpt_reg_AsnC-like"/>
</dbReference>
<reference evidence="5" key="2">
    <citation type="submission" date="2020-09" db="EMBL/GenBank/DDBJ databases">
        <authorList>
            <person name="Sun Q."/>
            <person name="Kim S."/>
        </authorList>
    </citation>
    <scope>NUCLEOTIDE SEQUENCE</scope>
    <source>
        <strain evidence="5">KCTC 42590</strain>
    </source>
</reference>
<dbReference type="InterPro" id="IPR019887">
    <property type="entry name" value="Tscrpt_reg_AsnC/Lrp_C"/>
</dbReference>
<proteinExistence type="predicted"/>
<evidence type="ECO:0000313" key="5">
    <source>
        <dbReference type="EMBL" id="GHF10829.1"/>
    </source>
</evidence>
<dbReference type="InterPro" id="IPR000485">
    <property type="entry name" value="AsnC-type_HTH_dom"/>
</dbReference>
<dbReference type="SMART" id="SM00344">
    <property type="entry name" value="HTH_ASNC"/>
    <property type="match status" value="1"/>
</dbReference>
<keyword evidence="1" id="KW-0805">Transcription regulation</keyword>